<keyword evidence="3" id="KW-1185">Reference proteome</keyword>
<feature type="compositionally biased region" description="Polar residues" evidence="1">
    <location>
        <begin position="104"/>
        <end position="114"/>
    </location>
</feature>
<organism evidence="3">
    <name type="scientific">Drosophila persimilis</name>
    <name type="common">Fruit fly</name>
    <dbReference type="NCBI Taxonomy" id="7234"/>
    <lineage>
        <taxon>Eukaryota</taxon>
        <taxon>Metazoa</taxon>
        <taxon>Ecdysozoa</taxon>
        <taxon>Arthropoda</taxon>
        <taxon>Hexapoda</taxon>
        <taxon>Insecta</taxon>
        <taxon>Pterygota</taxon>
        <taxon>Neoptera</taxon>
        <taxon>Endopterygota</taxon>
        <taxon>Diptera</taxon>
        <taxon>Brachycera</taxon>
        <taxon>Muscomorpha</taxon>
        <taxon>Ephydroidea</taxon>
        <taxon>Drosophilidae</taxon>
        <taxon>Drosophila</taxon>
        <taxon>Sophophora</taxon>
    </lineage>
</organism>
<dbReference type="AlphaFoldDB" id="B4HCX7"/>
<reference evidence="2 3" key="1">
    <citation type="journal article" date="2007" name="Nature">
        <title>Evolution of genes and genomes on the Drosophila phylogeny.</title>
        <authorList>
            <consortium name="Drosophila 12 Genomes Consortium"/>
            <person name="Clark A.G."/>
            <person name="Eisen M.B."/>
            <person name="Smith D.R."/>
            <person name="Bergman C.M."/>
            <person name="Oliver B."/>
            <person name="Markow T.A."/>
            <person name="Kaufman T.C."/>
            <person name="Kellis M."/>
            <person name="Gelbart W."/>
            <person name="Iyer V.N."/>
            <person name="Pollard D.A."/>
            <person name="Sackton T.B."/>
            <person name="Larracuente A.M."/>
            <person name="Singh N.D."/>
            <person name="Abad J.P."/>
            <person name="Abt D.N."/>
            <person name="Adryan B."/>
            <person name="Aguade M."/>
            <person name="Akashi H."/>
            <person name="Anderson W.W."/>
            <person name="Aquadro C.F."/>
            <person name="Ardell D.H."/>
            <person name="Arguello R."/>
            <person name="Artieri C.G."/>
            <person name="Barbash D.A."/>
            <person name="Barker D."/>
            <person name="Barsanti P."/>
            <person name="Batterham P."/>
            <person name="Batzoglou S."/>
            <person name="Begun D."/>
            <person name="Bhutkar A."/>
            <person name="Blanco E."/>
            <person name="Bosak S.A."/>
            <person name="Bradley R.K."/>
            <person name="Brand A.D."/>
            <person name="Brent M.R."/>
            <person name="Brooks A.N."/>
            <person name="Brown R.H."/>
            <person name="Butlin R.K."/>
            <person name="Caggese C."/>
            <person name="Calvi B.R."/>
            <person name="Bernardo de Carvalho A."/>
            <person name="Caspi A."/>
            <person name="Castrezana S."/>
            <person name="Celniker S.E."/>
            <person name="Chang J.L."/>
            <person name="Chapple C."/>
            <person name="Chatterji S."/>
            <person name="Chinwalla A."/>
            <person name="Civetta A."/>
            <person name="Clifton S.W."/>
            <person name="Comeron J.M."/>
            <person name="Costello J.C."/>
            <person name="Coyne J.A."/>
            <person name="Daub J."/>
            <person name="David R.G."/>
            <person name="Delcher A.L."/>
            <person name="Delehaunty K."/>
            <person name="Do C.B."/>
            <person name="Ebling H."/>
            <person name="Edwards K."/>
            <person name="Eickbush T."/>
            <person name="Evans J.D."/>
            <person name="Filipski A."/>
            <person name="Findeiss S."/>
            <person name="Freyhult E."/>
            <person name="Fulton L."/>
            <person name="Fulton R."/>
            <person name="Garcia A.C."/>
            <person name="Gardiner A."/>
            <person name="Garfield D.A."/>
            <person name="Garvin B.E."/>
            <person name="Gibson G."/>
            <person name="Gilbert D."/>
            <person name="Gnerre S."/>
            <person name="Godfrey J."/>
            <person name="Good R."/>
            <person name="Gotea V."/>
            <person name="Gravely B."/>
            <person name="Greenberg A.J."/>
            <person name="Griffiths-Jones S."/>
            <person name="Gross S."/>
            <person name="Guigo R."/>
            <person name="Gustafson E.A."/>
            <person name="Haerty W."/>
            <person name="Hahn M.W."/>
            <person name="Halligan D.L."/>
            <person name="Halpern A.L."/>
            <person name="Halter G.M."/>
            <person name="Han M.V."/>
            <person name="Heger A."/>
            <person name="Hillier L."/>
            <person name="Hinrichs A.S."/>
            <person name="Holmes I."/>
            <person name="Hoskins R.A."/>
            <person name="Hubisz M.J."/>
            <person name="Hultmark D."/>
            <person name="Huntley M.A."/>
            <person name="Jaffe D.B."/>
            <person name="Jagadeeshan S."/>
            <person name="Jeck W.R."/>
            <person name="Johnson J."/>
            <person name="Jones C.D."/>
            <person name="Jordan W.C."/>
            <person name="Karpen G.H."/>
            <person name="Kataoka E."/>
            <person name="Keightley P.D."/>
            <person name="Kheradpour P."/>
            <person name="Kirkness E.F."/>
            <person name="Koerich L.B."/>
            <person name="Kristiansen K."/>
            <person name="Kudrna D."/>
            <person name="Kulathinal R.J."/>
            <person name="Kumar S."/>
            <person name="Kwok R."/>
            <person name="Lander E."/>
            <person name="Langley C.H."/>
            <person name="Lapoint R."/>
            <person name="Lazzaro B.P."/>
            <person name="Lee S.J."/>
            <person name="Levesque L."/>
            <person name="Li R."/>
            <person name="Lin C.F."/>
            <person name="Lin M.F."/>
            <person name="Lindblad-Toh K."/>
            <person name="Llopart A."/>
            <person name="Long M."/>
            <person name="Low L."/>
            <person name="Lozovsky E."/>
            <person name="Lu J."/>
            <person name="Luo M."/>
            <person name="Machado C.A."/>
            <person name="Makalowski W."/>
            <person name="Marzo M."/>
            <person name="Matsuda M."/>
            <person name="Matzkin L."/>
            <person name="McAllister B."/>
            <person name="McBride C.S."/>
            <person name="McKernan B."/>
            <person name="McKernan K."/>
            <person name="Mendez-Lago M."/>
            <person name="Minx P."/>
            <person name="Mollenhauer M.U."/>
            <person name="Montooth K."/>
            <person name="Mount S.M."/>
            <person name="Mu X."/>
            <person name="Myers E."/>
            <person name="Negre B."/>
            <person name="Newfeld S."/>
            <person name="Nielsen R."/>
            <person name="Noor M.A."/>
            <person name="O'Grady P."/>
            <person name="Pachter L."/>
            <person name="Papaceit M."/>
            <person name="Parisi M.J."/>
            <person name="Parisi M."/>
            <person name="Parts L."/>
            <person name="Pedersen J.S."/>
            <person name="Pesole G."/>
            <person name="Phillippy A.M."/>
            <person name="Ponting C.P."/>
            <person name="Pop M."/>
            <person name="Porcelli D."/>
            <person name="Powell J.R."/>
            <person name="Prohaska S."/>
            <person name="Pruitt K."/>
            <person name="Puig M."/>
            <person name="Quesneville H."/>
            <person name="Ram K.R."/>
            <person name="Rand D."/>
            <person name="Rasmussen M.D."/>
            <person name="Reed L.K."/>
            <person name="Reenan R."/>
            <person name="Reily A."/>
            <person name="Remington K.A."/>
            <person name="Rieger T.T."/>
            <person name="Ritchie M.G."/>
            <person name="Robin C."/>
            <person name="Rogers Y.H."/>
            <person name="Rohde C."/>
            <person name="Rozas J."/>
            <person name="Rubenfield M.J."/>
            <person name="Ruiz A."/>
            <person name="Russo S."/>
            <person name="Salzberg S.L."/>
            <person name="Sanchez-Gracia A."/>
            <person name="Saranga D.J."/>
            <person name="Sato H."/>
            <person name="Schaeffer S.W."/>
            <person name="Schatz M.C."/>
            <person name="Schlenke T."/>
            <person name="Schwartz R."/>
            <person name="Segarra C."/>
            <person name="Singh R.S."/>
            <person name="Sirot L."/>
            <person name="Sirota M."/>
            <person name="Sisneros N.B."/>
            <person name="Smith C.D."/>
            <person name="Smith T.F."/>
            <person name="Spieth J."/>
            <person name="Stage D.E."/>
            <person name="Stark A."/>
            <person name="Stephan W."/>
            <person name="Strausberg R.L."/>
            <person name="Strempel S."/>
            <person name="Sturgill D."/>
            <person name="Sutton G."/>
            <person name="Sutton G.G."/>
            <person name="Tao W."/>
            <person name="Teichmann S."/>
            <person name="Tobari Y.N."/>
            <person name="Tomimura Y."/>
            <person name="Tsolas J.M."/>
            <person name="Valente V.L."/>
            <person name="Venter E."/>
            <person name="Venter J.C."/>
            <person name="Vicario S."/>
            <person name="Vieira F.G."/>
            <person name="Vilella A.J."/>
            <person name="Villasante A."/>
            <person name="Walenz B."/>
            <person name="Wang J."/>
            <person name="Wasserman M."/>
            <person name="Watts T."/>
            <person name="Wilson D."/>
            <person name="Wilson R.K."/>
            <person name="Wing R.A."/>
            <person name="Wolfner M.F."/>
            <person name="Wong A."/>
            <person name="Wong G.K."/>
            <person name="Wu C.I."/>
            <person name="Wu G."/>
            <person name="Yamamoto D."/>
            <person name="Yang H.P."/>
            <person name="Yang S.P."/>
            <person name="Yorke J.A."/>
            <person name="Yoshida K."/>
            <person name="Zdobnov E."/>
            <person name="Zhang P."/>
            <person name="Zhang Y."/>
            <person name="Zimin A.V."/>
            <person name="Baldwin J."/>
            <person name="Abdouelleil A."/>
            <person name="Abdulkadir J."/>
            <person name="Abebe A."/>
            <person name="Abera B."/>
            <person name="Abreu J."/>
            <person name="Acer S.C."/>
            <person name="Aftuck L."/>
            <person name="Alexander A."/>
            <person name="An P."/>
            <person name="Anderson E."/>
            <person name="Anderson S."/>
            <person name="Arachi H."/>
            <person name="Azer M."/>
            <person name="Bachantsang P."/>
            <person name="Barry A."/>
            <person name="Bayul T."/>
            <person name="Berlin A."/>
            <person name="Bessette D."/>
            <person name="Bloom T."/>
            <person name="Blye J."/>
            <person name="Boguslavskiy L."/>
            <person name="Bonnet C."/>
            <person name="Boukhgalter B."/>
            <person name="Bourzgui I."/>
            <person name="Brown A."/>
            <person name="Cahill P."/>
            <person name="Channer S."/>
            <person name="Cheshatsang Y."/>
            <person name="Chuda L."/>
            <person name="Citroen M."/>
            <person name="Collymore A."/>
            <person name="Cooke P."/>
            <person name="Costello M."/>
            <person name="D'Aco K."/>
            <person name="Daza R."/>
            <person name="De Haan G."/>
            <person name="DeGray S."/>
            <person name="DeMaso C."/>
            <person name="Dhargay N."/>
            <person name="Dooley K."/>
            <person name="Dooley E."/>
            <person name="Doricent M."/>
            <person name="Dorje P."/>
            <person name="Dorjee K."/>
            <person name="Dupes A."/>
            <person name="Elong R."/>
            <person name="Falk J."/>
            <person name="Farina A."/>
            <person name="Faro S."/>
            <person name="Ferguson D."/>
            <person name="Fisher S."/>
            <person name="Foley C.D."/>
            <person name="Franke A."/>
            <person name="Friedrich D."/>
            <person name="Gadbois L."/>
            <person name="Gearin G."/>
            <person name="Gearin C.R."/>
            <person name="Giannoukos G."/>
            <person name="Goode T."/>
            <person name="Graham J."/>
            <person name="Grandbois E."/>
            <person name="Grewal S."/>
            <person name="Gyaltsen K."/>
            <person name="Hafez N."/>
            <person name="Hagos B."/>
            <person name="Hall J."/>
            <person name="Henson C."/>
            <person name="Hollinger A."/>
            <person name="Honan T."/>
            <person name="Huard M.D."/>
            <person name="Hughes L."/>
            <person name="Hurhula B."/>
            <person name="Husby M.E."/>
            <person name="Kamat A."/>
            <person name="Kanga B."/>
            <person name="Kashin S."/>
            <person name="Khazanovich D."/>
            <person name="Kisner P."/>
            <person name="Lance K."/>
            <person name="Lara M."/>
            <person name="Lee W."/>
            <person name="Lennon N."/>
            <person name="Letendre F."/>
            <person name="LeVine R."/>
            <person name="Lipovsky A."/>
            <person name="Liu X."/>
            <person name="Liu J."/>
            <person name="Liu S."/>
            <person name="Lokyitsang T."/>
            <person name="Lokyitsang Y."/>
            <person name="Lubonja R."/>
            <person name="Lui A."/>
            <person name="MacDonald P."/>
            <person name="Magnisalis V."/>
            <person name="Maru K."/>
            <person name="Matthews C."/>
            <person name="McCusker W."/>
            <person name="McDonough S."/>
            <person name="Mehta T."/>
            <person name="Meldrim J."/>
            <person name="Meneus L."/>
            <person name="Mihai O."/>
            <person name="Mihalev A."/>
            <person name="Mihova T."/>
            <person name="Mittelman R."/>
            <person name="Mlenga V."/>
            <person name="Montmayeur A."/>
            <person name="Mulrain L."/>
            <person name="Navidi A."/>
            <person name="Naylor J."/>
            <person name="Negash T."/>
            <person name="Nguyen T."/>
            <person name="Nguyen N."/>
            <person name="Nicol R."/>
            <person name="Norbu C."/>
            <person name="Norbu N."/>
            <person name="Novod N."/>
            <person name="O'Neill B."/>
            <person name="Osman S."/>
            <person name="Markiewicz E."/>
            <person name="Oyono O.L."/>
            <person name="Patti C."/>
            <person name="Phunkhang P."/>
            <person name="Pierre F."/>
            <person name="Priest M."/>
            <person name="Raghuraman S."/>
            <person name="Rege F."/>
            <person name="Reyes R."/>
            <person name="Rise C."/>
            <person name="Rogov P."/>
            <person name="Ross K."/>
            <person name="Ryan E."/>
            <person name="Settipalli S."/>
            <person name="Shea T."/>
            <person name="Sherpa N."/>
            <person name="Shi L."/>
            <person name="Shih D."/>
            <person name="Sparrow T."/>
            <person name="Spaulding J."/>
            <person name="Stalker J."/>
            <person name="Stange-Thomann N."/>
            <person name="Stavropoulos S."/>
            <person name="Stone C."/>
            <person name="Strader C."/>
            <person name="Tesfaye S."/>
            <person name="Thomson T."/>
            <person name="Thoulutsang Y."/>
            <person name="Thoulutsang D."/>
            <person name="Topham K."/>
            <person name="Topping I."/>
            <person name="Tsamla T."/>
            <person name="Vassiliev H."/>
            <person name="Vo A."/>
            <person name="Wangchuk T."/>
            <person name="Wangdi T."/>
            <person name="Weiand M."/>
            <person name="Wilkinson J."/>
            <person name="Wilson A."/>
            <person name="Yadav S."/>
            <person name="Young G."/>
            <person name="Yu Q."/>
            <person name="Zembek L."/>
            <person name="Zhong D."/>
            <person name="Zimmer A."/>
            <person name="Zwirko Z."/>
            <person name="Jaffe D.B."/>
            <person name="Alvarez P."/>
            <person name="Brockman W."/>
            <person name="Butler J."/>
            <person name="Chin C."/>
            <person name="Gnerre S."/>
            <person name="Grabherr M."/>
            <person name="Kleber M."/>
            <person name="Mauceli E."/>
            <person name="MacCallum I."/>
        </authorList>
    </citation>
    <scope>NUCLEOTIDE SEQUENCE [LARGE SCALE GENOMIC DNA]</scope>
    <source>
        <strain evidence="3">MSH-3 / Tucson 14011-0111.49</strain>
    </source>
</reference>
<accession>B4HCX7</accession>
<evidence type="ECO:0000313" key="3">
    <source>
        <dbReference type="Proteomes" id="UP000008744"/>
    </source>
</evidence>
<evidence type="ECO:0000256" key="1">
    <source>
        <dbReference type="SAM" id="MobiDB-lite"/>
    </source>
</evidence>
<dbReference type="EMBL" id="CH479499">
    <property type="protein sequence ID" value="EDW33128.1"/>
    <property type="molecule type" value="Genomic_DNA"/>
</dbReference>
<dbReference type="Proteomes" id="UP000008744">
    <property type="component" value="Unassembled WGS sequence"/>
</dbReference>
<dbReference type="HOGENOM" id="CLU_2123613_0_0_1"/>
<protein>
    <submittedName>
        <fullName evidence="2">GL17325</fullName>
    </submittedName>
</protein>
<sequence length="114" mass="12872">MQEIIEATVVVAQPKSHYLQQGMDRDGLHKELHYTCQTAAGRTDVNFRDPHRGDPEYRMAHLIRSTDDRRCQPFASAARSRAPLPLPLPQPQPGSRFYFPAVKQPSTTATNRSS</sequence>
<proteinExistence type="predicted"/>
<gene>
    <name evidence="2" type="primary">Dper\GL17325</name>
    <name evidence="2" type="ORF">Dper_GL17325</name>
</gene>
<feature type="region of interest" description="Disordered" evidence="1">
    <location>
        <begin position="76"/>
        <end position="114"/>
    </location>
</feature>
<name>B4HCX7_DROPE</name>
<evidence type="ECO:0000313" key="2">
    <source>
        <dbReference type="EMBL" id="EDW33128.1"/>
    </source>
</evidence>